<dbReference type="SUPFAM" id="SSF56672">
    <property type="entry name" value="DNA/RNA polymerases"/>
    <property type="match status" value="1"/>
</dbReference>
<comment type="caution">
    <text evidence="2">The sequence shown here is derived from an EMBL/GenBank/DDBJ whole genome shotgun (WGS) entry which is preliminary data.</text>
</comment>
<dbReference type="InterPro" id="IPR043128">
    <property type="entry name" value="Rev_trsase/Diguanyl_cyclase"/>
</dbReference>
<dbReference type="PANTHER" id="PTHR24559">
    <property type="entry name" value="TRANSPOSON TY3-I GAG-POL POLYPROTEIN"/>
    <property type="match status" value="1"/>
</dbReference>
<keyword evidence="2" id="KW-0808">Transferase</keyword>
<gene>
    <name evidence="2" type="ORF">Tci_033670</name>
</gene>
<dbReference type="EMBL" id="BKCJ010004547">
    <property type="protein sequence ID" value="GEU61692.1"/>
    <property type="molecule type" value="Genomic_DNA"/>
</dbReference>
<dbReference type="AlphaFoldDB" id="A0A6L2LMH3"/>
<dbReference type="InterPro" id="IPR043502">
    <property type="entry name" value="DNA/RNA_pol_sf"/>
</dbReference>
<dbReference type="Pfam" id="PF17919">
    <property type="entry name" value="RT_RNaseH_2"/>
    <property type="match status" value="1"/>
</dbReference>
<dbReference type="Gene3D" id="3.30.70.270">
    <property type="match status" value="1"/>
</dbReference>
<keyword evidence="2" id="KW-0548">Nucleotidyltransferase</keyword>
<dbReference type="GO" id="GO:0003964">
    <property type="term" value="F:RNA-directed DNA polymerase activity"/>
    <property type="evidence" value="ECO:0007669"/>
    <property type="project" value="UniProtKB-KW"/>
</dbReference>
<organism evidence="2">
    <name type="scientific">Tanacetum cinerariifolium</name>
    <name type="common">Dalmatian daisy</name>
    <name type="synonym">Chrysanthemum cinerariifolium</name>
    <dbReference type="NCBI Taxonomy" id="118510"/>
    <lineage>
        <taxon>Eukaryota</taxon>
        <taxon>Viridiplantae</taxon>
        <taxon>Streptophyta</taxon>
        <taxon>Embryophyta</taxon>
        <taxon>Tracheophyta</taxon>
        <taxon>Spermatophyta</taxon>
        <taxon>Magnoliopsida</taxon>
        <taxon>eudicotyledons</taxon>
        <taxon>Gunneridae</taxon>
        <taxon>Pentapetalae</taxon>
        <taxon>asterids</taxon>
        <taxon>campanulids</taxon>
        <taxon>Asterales</taxon>
        <taxon>Asteraceae</taxon>
        <taxon>Asteroideae</taxon>
        <taxon>Anthemideae</taxon>
        <taxon>Anthemidinae</taxon>
        <taxon>Tanacetum</taxon>
    </lineage>
</organism>
<name>A0A6L2LMH3_TANCI</name>
<keyword evidence="2" id="KW-0695">RNA-directed DNA polymerase</keyword>
<reference evidence="2" key="1">
    <citation type="journal article" date="2019" name="Sci. Rep.">
        <title>Draft genome of Tanacetum cinerariifolium, the natural source of mosquito coil.</title>
        <authorList>
            <person name="Yamashiro T."/>
            <person name="Shiraishi A."/>
            <person name="Satake H."/>
            <person name="Nakayama K."/>
        </authorList>
    </citation>
    <scope>NUCLEOTIDE SEQUENCE</scope>
</reference>
<proteinExistence type="predicted"/>
<sequence>MLGAEEAHQDRNIMTDPNDLGFSYEIEIASGESFDVIIGLPPIWEIKFRIELVLGAISVVKSPYRLAPSEIEELLGKLKGLQDKDLRSGYHSLRVHEDDIPKTAFRTHYGYFEFTVMPFGQTNAPAKSKTFDWGEEQEWSFQTLKDKLCNAPVLALLDRPKDFVVYWDASGLGLGCVLMQKELFSDYDCEIRYHHGKANVVADALGRKERIKPNRTRSLNMTLQSSIKSKILAAQEEASDEYARLQRGLDEMI</sequence>
<dbReference type="Gene3D" id="3.10.10.10">
    <property type="entry name" value="HIV Type 1 Reverse Transcriptase, subunit A, domain 1"/>
    <property type="match status" value="1"/>
</dbReference>
<feature type="domain" description="Reverse transcriptase/retrotransposon-derived protein RNase H-like" evidence="1">
    <location>
        <begin position="133"/>
        <end position="182"/>
    </location>
</feature>
<protein>
    <submittedName>
        <fullName evidence="2">Reverse transcriptase domain-containing protein</fullName>
    </submittedName>
</protein>
<accession>A0A6L2LMH3</accession>
<evidence type="ECO:0000259" key="1">
    <source>
        <dbReference type="Pfam" id="PF17919"/>
    </source>
</evidence>
<dbReference type="InterPro" id="IPR053134">
    <property type="entry name" value="RNA-dir_DNA_polymerase"/>
</dbReference>
<dbReference type="PANTHER" id="PTHR24559:SF444">
    <property type="entry name" value="REVERSE TRANSCRIPTASE DOMAIN-CONTAINING PROTEIN"/>
    <property type="match status" value="1"/>
</dbReference>
<dbReference type="InterPro" id="IPR041577">
    <property type="entry name" value="RT_RNaseH_2"/>
</dbReference>
<evidence type="ECO:0000313" key="2">
    <source>
        <dbReference type="EMBL" id="GEU61692.1"/>
    </source>
</evidence>